<reference evidence="4 5" key="1">
    <citation type="submission" date="2018-08" db="EMBL/GenBank/DDBJ databases">
        <title>Diversity &amp; Physiological Properties of Lignin-Decomposing Actinobacteria from Soil.</title>
        <authorList>
            <person name="Roh S.G."/>
            <person name="Kim S.B."/>
        </authorList>
    </citation>
    <scope>NUCLEOTIDE SEQUENCE [LARGE SCALE GENOMIC DNA]</scope>
    <source>
        <strain evidence="4 5">MMS17-GH009</strain>
    </source>
</reference>
<evidence type="ECO:0000313" key="5">
    <source>
        <dbReference type="Proteomes" id="UP000263377"/>
    </source>
</evidence>
<sequence length="205" mass="21871">MWPLLDPDERARAARMDPGAGERFTVVRGAVRRLVAARLGVPPAALVWRYGPHGKPEPAAAGGLRVSWSASGAFAALALAEGRAVGVDVERLHAPRTAERMAARWFPSEEARFVAEPVEPAERAARFTTLWCRREACVKAYGGRLARSFGVPVGGPSPVLVADPGGLGTGPSRLRDVPVAEPFRAAVAALGESPIHVNCRVWKEN</sequence>
<dbReference type="PANTHER" id="PTHR12215:SF10">
    <property type="entry name" value="L-AMINOADIPATE-SEMIALDEHYDE DEHYDROGENASE-PHOSPHOPANTETHEINYL TRANSFERASE"/>
    <property type="match status" value="1"/>
</dbReference>
<keyword evidence="2 4" id="KW-0808">Transferase</keyword>
<dbReference type="InterPro" id="IPR008278">
    <property type="entry name" value="4-PPantetheinyl_Trfase_dom"/>
</dbReference>
<protein>
    <submittedName>
        <fullName evidence="4">4-phosphopantetheinyl transferase</fullName>
    </submittedName>
</protein>
<dbReference type="GO" id="GO:0008897">
    <property type="term" value="F:holo-[acyl-carrier-protein] synthase activity"/>
    <property type="evidence" value="ECO:0007669"/>
    <property type="project" value="InterPro"/>
</dbReference>
<evidence type="ECO:0000259" key="3">
    <source>
        <dbReference type="Pfam" id="PF01648"/>
    </source>
</evidence>
<dbReference type="GO" id="GO:0005829">
    <property type="term" value="C:cytosol"/>
    <property type="evidence" value="ECO:0007669"/>
    <property type="project" value="TreeGrafter"/>
</dbReference>
<evidence type="ECO:0000256" key="2">
    <source>
        <dbReference type="ARBA" id="ARBA00022679"/>
    </source>
</evidence>
<feature type="domain" description="4'-phosphopantetheinyl transferase" evidence="3">
    <location>
        <begin position="84"/>
        <end position="149"/>
    </location>
</feature>
<dbReference type="Pfam" id="PF01648">
    <property type="entry name" value="ACPS"/>
    <property type="match status" value="1"/>
</dbReference>
<organism evidence="4 5">
    <name type="scientific">Kitasatospora xanthocidica</name>
    <dbReference type="NCBI Taxonomy" id="83382"/>
    <lineage>
        <taxon>Bacteria</taxon>
        <taxon>Bacillati</taxon>
        <taxon>Actinomycetota</taxon>
        <taxon>Actinomycetes</taxon>
        <taxon>Kitasatosporales</taxon>
        <taxon>Streptomycetaceae</taxon>
        <taxon>Kitasatospora</taxon>
    </lineage>
</organism>
<dbReference type="EMBL" id="QVIG01000003">
    <property type="protein sequence ID" value="RGD55699.1"/>
    <property type="molecule type" value="Genomic_DNA"/>
</dbReference>
<comment type="caution">
    <text evidence="4">The sequence shown here is derived from an EMBL/GenBank/DDBJ whole genome shotgun (WGS) entry which is preliminary data.</text>
</comment>
<keyword evidence="5" id="KW-1185">Reference proteome</keyword>
<dbReference type="InterPro" id="IPR037143">
    <property type="entry name" value="4-PPantetheinyl_Trfase_dom_sf"/>
</dbReference>
<name>A0A372ZIM2_9ACTN</name>
<dbReference type="Gene3D" id="3.90.470.20">
    <property type="entry name" value="4'-phosphopantetheinyl transferase domain"/>
    <property type="match status" value="1"/>
</dbReference>
<accession>A0A372ZIM2</accession>
<dbReference type="PANTHER" id="PTHR12215">
    <property type="entry name" value="PHOSPHOPANTETHEINE TRANSFERASE"/>
    <property type="match status" value="1"/>
</dbReference>
<proteinExistence type="inferred from homology"/>
<dbReference type="GO" id="GO:0019878">
    <property type="term" value="P:lysine biosynthetic process via aminoadipic acid"/>
    <property type="evidence" value="ECO:0007669"/>
    <property type="project" value="TreeGrafter"/>
</dbReference>
<comment type="similarity">
    <text evidence="1">Belongs to the P-Pant transferase superfamily. Gsp/Sfp/HetI/AcpT family.</text>
</comment>
<evidence type="ECO:0000256" key="1">
    <source>
        <dbReference type="ARBA" id="ARBA00010990"/>
    </source>
</evidence>
<dbReference type="Proteomes" id="UP000263377">
    <property type="component" value="Unassembled WGS sequence"/>
</dbReference>
<evidence type="ECO:0000313" key="4">
    <source>
        <dbReference type="EMBL" id="RGD55699.1"/>
    </source>
</evidence>
<dbReference type="InterPro" id="IPR050559">
    <property type="entry name" value="P-Pant_transferase_sf"/>
</dbReference>
<dbReference type="GO" id="GO:0000287">
    <property type="term" value="F:magnesium ion binding"/>
    <property type="evidence" value="ECO:0007669"/>
    <property type="project" value="InterPro"/>
</dbReference>
<gene>
    <name evidence="4" type="ORF">DR950_40950</name>
</gene>
<dbReference type="SUPFAM" id="SSF56214">
    <property type="entry name" value="4'-phosphopantetheinyl transferase"/>
    <property type="match status" value="2"/>
</dbReference>
<dbReference type="AlphaFoldDB" id="A0A372ZIM2"/>